<dbReference type="STRING" id="102285.A0A0R3T264"/>
<gene>
    <name evidence="2" type="ORF">HNAJ_LOCUS1006</name>
</gene>
<sequence>MLTLLNKIWETGLLPTQRKVAIVKQVLKKGKGPSNFDKYRHISLTSVLANHMKTIVNRWLTWFLETNNILRSEQAGFSPQRSTNKQVATFSQHIKDTLDARNIFTPVFVDFKAAYDLVWKEKQILKFAKIGIKHNMPNWIKEIIGQRSLNTTYKMFIQPIIFYCCEPLITPTEVTLKPFEKAHNHVKRLITGKIKSTPIDAMLIVTGSTTICSRIKEKALILYEKLRAFPWIRS</sequence>
<keyword evidence="3" id="KW-1185">Reference proteome</keyword>
<dbReference type="AlphaFoldDB" id="A0A0R3T264"/>
<protein>
    <submittedName>
        <fullName evidence="4">Reverse transcriptase domain-containing protein</fullName>
    </submittedName>
</protein>
<evidence type="ECO:0000259" key="1">
    <source>
        <dbReference type="Pfam" id="PF00078"/>
    </source>
</evidence>
<dbReference type="OrthoDB" id="6243574at2759"/>
<feature type="domain" description="Reverse transcriptase" evidence="1">
    <location>
        <begin position="29"/>
        <end position="148"/>
    </location>
</feature>
<reference evidence="2 3" key="2">
    <citation type="submission" date="2018-11" db="EMBL/GenBank/DDBJ databases">
        <authorList>
            <consortium name="Pathogen Informatics"/>
        </authorList>
    </citation>
    <scope>NUCLEOTIDE SEQUENCE [LARGE SCALE GENOMIC DNA]</scope>
</reference>
<dbReference type="Proteomes" id="UP000278807">
    <property type="component" value="Unassembled WGS sequence"/>
</dbReference>
<dbReference type="EMBL" id="UZAE01000348">
    <property type="protein sequence ID" value="VDN96865.1"/>
    <property type="molecule type" value="Genomic_DNA"/>
</dbReference>
<dbReference type="WBParaSite" id="HNAJ_0000100601-mRNA-1">
    <property type="protein sequence ID" value="HNAJ_0000100601-mRNA-1"/>
    <property type="gene ID" value="HNAJ_0000100601"/>
</dbReference>
<organism evidence="4">
    <name type="scientific">Rodentolepis nana</name>
    <name type="common">Dwarf tapeworm</name>
    <name type="synonym">Hymenolepis nana</name>
    <dbReference type="NCBI Taxonomy" id="102285"/>
    <lineage>
        <taxon>Eukaryota</taxon>
        <taxon>Metazoa</taxon>
        <taxon>Spiralia</taxon>
        <taxon>Lophotrochozoa</taxon>
        <taxon>Platyhelminthes</taxon>
        <taxon>Cestoda</taxon>
        <taxon>Eucestoda</taxon>
        <taxon>Cyclophyllidea</taxon>
        <taxon>Hymenolepididae</taxon>
        <taxon>Rodentolepis</taxon>
    </lineage>
</organism>
<evidence type="ECO:0000313" key="4">
    <source>
        <dbReference type="WBParaSite" id="HNAJ_0000100601-mRNA-1"/>
    </source>
</evidence>
<dbReference type="InterPro" id="IPR000477">
    <property type="entry name" value="RT_dom"/>
</dbReference>
<reference evidence="4" key="1">
    <citation type="submission" date="2017-02" db="UniProtKB">
        <authorList>
            <consortium name="WormBaseParasite"/>
        </authorList>
    </citation>
    <scope>IDENTIFICATION</scope>
</reference>
<accession>A0A0R3T264</accession>
<evidence type="ECO:0000313" key="3">
    <source>
        <dbReference type="Proteomes" id="UP000278807"/>
    </source>
</evidence>
<name>A0A0R3T264_RODNA</name>
<proteinExistence type="predicted"/>
<evidence type="ECO:0000313" key="2">
    <source>
        <dbReference type="EMBL" id="VDN96865.1"/>
    </source>
</evidence>
<dbReference type="Pfam" id="PF00078">
    <property type="entry name" value="RVT_1"/>
    <property type="match status" value="1"/>
</dbReference>
<dbReference type="PANTHER" id="PTHR19446">
    <property type="entry name" value="REVERSE TRANSCRIPTASES"/>
    <property type="match status" value="1"/>
</dbReference>